<keyword evidence="2" id="KW-1185">Reference proteome</keyword>
<organism evidence="1 2">
    <name type="scientific">Chaetomium fimeti</name>
    <dbReference type="NCBI Taxonomy" id="1854472"/>
    <lineage>
        <taxon>Eukaryota</taxon>
        <taxon>Fungi</taxon>
        <taxon>Dikarya</taxon>
        <taxon>Ascomycota</taxon>
        <taxon>Pezizomycotina</taxon>
        <taxon>Sordariomycetes</taxon>
        <taxon>Sordariomycetidae</taxon>
        <taxon>Sordariales</taxon>
        <taxon>Chaetomiaceae</taxon>
        <taxon>Chaetomium</taxon>
    </lineage>
</organism>
<dbReference type="Proteomes" id="UP001278766">
    <property type="component" value="Unassembled WGS sequence"/>
</dbReference>
<evidence type="ECO:0000313" key="1">
    <source>
        <dbReference type="EMBL" id="KAK3296433.1"/>
    </source>
</evidence>
<evidence type="ECO:0000313" key="2">
    <source>
        <dbReference type="Proteomes" id="UP001278766"/>
    </source>
</evidence>
<dbReference type="AlphaFoldDB" id="A0AAE0LT02"/>
<name>A0AAE0LT02_9PEZI</name>
<sequence>MAGALAKNDRVGEFDLVIRADIHGIILIKNANPRLGREMTVYKQDLGKNPATGDEWYTVDWGETAKQAEASGVPRAKRKIKDFISKFYGADDTEAKAAREHYQVIKSYKRVADTSVKCRAR</sequence>
<comment type="caution">
    <text evidence="1">The sequence shown here is derived from an EMBL/GenBank/DDBJ whole genome shotgun (WGS) entry which is preliminary data.</text>
</comment>
<reference evidence="1" key="2">
    <citation type="submission" date="2023-06" db="EMBL/GenBank/DDBJ databases">
        <authorList>
            <consortium name="Lawrence Berkeley National Laboratory"/>
            <person name="Haridas S."/>
            <person name="Hensen N."/>
            <person name="Bonometti L."/>
            <person name="Westerberg I."/>
            <person name="Brannstrom I.O."/>
            <person name="Guillou S."/>
            <person name="Cros-Aarteil S."/>
            <person name="Calhoun S."/>
            <person name="Kuo A."/>
            <person name="Mondo S."/>
            <person name="Pangilinan J."/>
            <person name="Riley R."/>
            <person name="Labutti K."/>
            <person name="Andreopoulos B."/>
            <person name="Lipzen A."/>
            <person name="Chen C."/>
            <person name="Yanf M."/>
            <person name="Daum C."/>
            <person name="Ng V."/>
            <person name="Clum A."/>
            <person name="Steindorff A."/>
            <person name="Ohm R."/>
            <person name="Martin F."/>
            <person name="Silar P."/>
            <person name="Natvig D."/>
            <person name="Lalanne C."/>
            <person name="Gautier V."/>
            <person name="Ament-Velasquez S.L."/>
            <person name="Kruys A."/>
            <person name="Hutchinson M.I."/>
            <person name="Powell A.J."/>
            <person name="Barry K."/>
            <person name="Miller A.N."/>
            <person name="Grigoriev I.V."/>
            <person name="Debuchy R."/>
            <person name="Gladieux P."/>
            <person name="Thoren M.H."/>
            <person name="Johannesson H."/>
        </authorList>
    </citation>
    <scope>NUCLEOTIDE SEQUENCE</scope>
    <source>
        <strain evidence="1">CBS 168.71</strain>
    </source>
</reference>
<protein>
    <submittedName>
        <fullName evidence="1">Uncharacterized protein</fullName>
    </submittedName>
</protein>
<reference evidence="1" key="1">
    <citation type="journal article" date="2023" name="Mol. Phylogenet. Evol.">
        <title>Genome-scale phylogeny and comparative genomics of the fungal order Sordariales.</title>
        <authorList>
            <person name="Hensen N."/>
            <person name="Bonometti L."/>
            <person name="Westerberg I."/>
            <person name="Brannstrom I.O."/>
            <person name="Guillou S."/>
            <person name="Cros-Aarteil S."/>
            <person name="Calhoun S."/>
            <person name="Haridas S."/>
            <person name="Kuo A."/>
            <person name="Mondo S."/>
            <person name="Pangilinan J."/>
            <person name="Riley R."/>
            <person name="LaButti K."/>
            <person name="Andreopoulos B."/>
            <person name="Lipzen A."/>
            <person name="Chen C."/>
            <person name="Yan M."/>
            <person name="Daum C."/>
            <person name="Ng V."/>
            <person name="Clum A."/>
            <person name="Steindorff A."/>
            <person name="Ohm R.A."/>
            <person name="Martin F."/>
            <person name="Silar P."/>
            <person name="Natvig D.O."/>
            <person name="Lalanne C."/>
            <person name="Gautier V."/>
            <person name="Ament-Velasquez S.L."/>
            <person name="Kruys A."/>
            <person name="Hutchinson M.I."/>
            <person name="Powell A.J."/>
            <person name="Barry K."/>
            <person name="Miller A.N."/>
            <person name="Grigoriev I.V."/>
            <person name="Debuchy R."/>
            <person name="Gladieux P."/>
            <person name="Hiltunen Thoren M."/>
            <person name="Johannesson H."/>
        </authorList>
    </citation>
    <scope>NUCLEOTIDE SEQUENCE</scope>
    <source>
        <strain evidence="1">CBS 168.71</strain>
    </source>
</reference>
<dbReference type="EMBL" id="JAUEPN010000004">
    <property type="protein sequence ID" value="KAK3296433.1"/>
    <property type="molecule type" value="Genomic_DNA"/>
</dbReference>
<proteinExistence type="predicted"/>
<gene>
    <name evidence="1" type="ORF">B0H64DRAFT_374518</name>
</gene>
<accession>A0AAE0LT02</accession>
<dbReference type="GeneID" id="87839291"/>
<dbReference type="RefSeq" id="XP_062659947.1">
    <property type="nucleotide sequence ID" value="XM_062802343.1"/>
</dbReference>